<dbReference type="Proteomes" id="UP000689967">
    <property type="component" value="Unassembled WGS sequence"/>
</dbReference>
<dbReference type="RefSeq" id="WP_216873501.1">
    <property type="nucleotide sequence ID" value="NZ_JAERQM010000001.1"/>
</dbReference>
<gene>
    <name evidence="2" type="ORF">JJQ90_05835</name>
</gene>
<proteinExistence type="predicted"/>
<comment type="caution">
    <text evidence="2">The sequence shown here is derived from an EMBL/GenBank/DDBJ whole genome shotgun (WGS) entry which is preliminary data.</text>
</comment>
<sequence length="80" mass="8856">MMYLLALIVPPLAILMSGKPFQSVFNGLLWIGGLLFILLPFVAGQAAWGIAVIWALAVVHGRRSEARDRQLVEEALRRRG</sequence>
<protein>
    <recommendedName>
        <fullName evidence="4">YqaE/Pmp3 family membrane protein</fullName>
    </recommendedName>
</protein>
<dbReference type="EMBL" id="JAERQM010000001">
    <property type="protein sequence ID" value="MBU8543216.1"/>
    <property type="molecule type" value="Genomic_DNA"/>
</dbReference>
<evidence type="ECO:0000313" key="3">
    <source>
        <dbReference type="Proteomes" id="UP000689967"/>
    </source>
</evidence>
<evidence type="ECO:0000256" key="1">
    <source>
        <dbReference type="SAM" id="Phobius"/>
    </source>
</evidence>
<keyword evidence="1" id="KW-1133">Transmembrane helix</keyword>
<evidence type="ECO:0008006" key="4">
    <source>
        <dbReference type="Google" id="ProtNLM"/>
    </source>
</evidence>
<organism evidence="2 3">
    <name type="scientific">Falsiroseomonas oleicola</name>
    <dbReference type="NCBI Taxonomy" id="2801474"/>
    <lineage>
        <taxon>Bacteria</taxon>
        <taxon>Pseudomonadati</taxon>
        <taxon>Pseudomonadota</taxon>
        <taxon>Alphaproteobacteria</taxon>
        <taxon>Acetobacterales</taxon>
        <taxon>Roseomonadaceae</taxon>
        <taxon>Falsiroseomonas</taxon>
    </lineage>
</organism>
<name>A0ABS6H493_9PROT</name>
<keyword evidence="1" id="KW-0472">Membrane</keyword>
<keyword evidence="3" id="KW-1185">Reference proteome</keyword>
<feature type="transmembrane region" description="Helical" evidence="1">
    <location>
        <begin position="28"/>
        <end position="59"/>
    </location>
</feature>
<keyword evidence="1" id="KW-0812">Transmembrane</keyword>
<evidence type="ECO:0000313" key="2">
    <source>
        <dbReference type="EMBL" id="MBU8543216.1"/>
    </source>
</evidence>
<reference evidence="2 3" key="1">
    <citation type="submission" date="2021-01" db="EMBL/GenBank/DDBJ databases">
        <title>Roseomonas sp. nov, a bacterium isolated from an oil production mixture in Yumen Oilfield.</title>
        <authorList>
            <person name="Wu D."/>
        </authorList>
    </citation>
    <scope>NUCLEOTIDE SEQUENCE [LARGE SCALE GENOMIC DNA]</scope>
    <source>
        <strain evidence="2 3">ROY-5-3</strain>
    </source>
</reference>
<accession>A0ABS6H493</accession>